<dbReference type="RefSeq" id="WP_183981428.1">
    <property type="nucleotide sequence ID" value="NZ_JACHEB010000016.1"/>
</dbReference>
<dbReference type="EC" id="2.7.11.1" evidence="1"/>
<keyword evidence="2" id="KW-0723">Serine/threonine-protein kinase</keyword>
<dbReference type="EMBL" id="JACHEB010000016">
    <property type="protein sequence ID" value="MBB5331609.1"/>
    <property type="molecule type" value="Genomic_DNA"/>
</dbReference>
<dbReference type="Gene3D" id="3.30.200.20">
    <property type="entry name" value="Phosphorylase Kinase, domain 1"/>
    <property type="match status" value="1"/>
</dbReference>
<evidence type="ECO:0000256" key="5">
    <source>
        <dbReference type="ARBA" id="ARBA00022777"/>
    </source>
</evidence>
<dbReference type="InterPro" id="IPR017441">
    <property type="entry name" value="Protein_kinase_ATP_BS"/>
</dbReference>
<dbReference type="PROSITE" id="PS00108">
    <property type="entry name" value="PROTEIN_KINASE_ST"/>
    <property type="match status" value="1"/>
</dbReference>
<dbReference type="SUPFAM" id="SSF56112">
    <property type="entry name" value="Protein kinase-like (PK-like)"/>
    <property type="match status" value="1"/>
</dbReference>
<name>A0A9X0QJV1_9BACT</name>
<evidence type="ECO:0000256" key="2">
    <source>
        <dbReference type="ARBA" id="ARBA00022527"/>
    </source>
</evidence>
<evidence type="ECO:0000256" key="7">
    <source>
        <dbReference type="PROSITE-ProRule" id="PRU10141"/>
    </source>
</evidence>
<dbReference type="Proteomes" id="UP000535182">
    <property type="component" value="Unassembled WGS sequence"/>
</dbReference>
<sequence length="912" mass="98225">MKELASGTLLGHYKIVRRLGQGGMGVVYEAVDQKLGRHVAIKLLAHAADASAIRDGDPALERFWREARAASSLNHPGICIIHELDETAAPPFLVLELLEGSSLEKLYRGHAMPYPKLVAMGIQLADALDAAHHKGILHRDLKPANIFITSSGQAKLLDFGLAKLDEARGGSDASTVVISLTDSGSTLGTVAYMSPEQARGDPLDLRSDLFSLGVVLYEMATGQRPFSGSTTAVVFDGILNHPPPPPTSLNAELPAEFENILNKTLEKDRELRCQSAAELRADLKRLQRNSSSGSVAIPAAPAATRPASPPQTQTSQNPQESNAGGIAAPAAGGRRRATIALAVLAVLGIAGFVGWRFWPRSRPFAAVSVEQITNIGTIERIALSADGRFLAEVKNEKGQRTLWVRNTATNTETQIPGAFGHGFLGLTFSPDGNHLYFTRLNPENEMANDLYVMPVFGGTPRQLIFNVDSPASFEPNGNRISYLRWWPERKDEFAEIHIADKDGGNDQVLYSTPEKALAPVWSPDGRRIAWLQAEAGTTRLELKVIEISSKKLTTVAPPAGISWVDPGLAYITLAWMPDSIHLLTLYHKQHSDRAQIGVITESSGEFHSVTNDVNSYSELAVSGNGRSLATVLTNVDSNVALYGPDRGEPLSTFPLRITPNAIAWATEDRLLYIVQGSSIGTIDRATGSVQSFDTGEITPGDFIASCTDGHILFTGFPKGGNEARLFRMKADGGEIAQLTSSGFARSPSCSADSQKAYFSIGSDVSVALWSVPISGGEPKQLIPAVNYAEASVSHDGTQAALFALRQEKVCVIITELSSGRMQVPFFLDQSLVNLSKFSPDGRAIVNDALRSGGITLLYQPLDGSTPYVLFNPVPETINDFDWSPSARELAVARFKTSSDVVLIIDQAGKETR</sequence>
<proteinExistence type="predicted"/>
<feature type="domain" description="Protein kinase" evidence="9">
    <location>
        <begin position="13"/>
        <end position="286"/>
    </location>
</feature>
<dbReference type="PROSITE" id="PS00107">
    <property type="entry name" value="PROTEIN_KINASE_ATP"/>
    <property type="match status" value="1"/>
</dbReference>
<dbReference type="PANTHER" id="PTHR43289">
    <property type="entry name" value="MITOGEN-ACTIVATED PROTEIN KINASE KINASE KINASE 20-RELATED"/>
    <property type="match status" value="1"/>
</dbReference>
<keyword evidence="4 7" id="KW-0547">Nucleotide-binding</keyword>
<evidence type="ECO:0000313" key="11">
    <source>
        <dbReference type="Proteomes" id="UP000535182"/>
    </source>
</evidence>
<protein>
    <recommendedName>
        <fullName evidence="1">non-specific serine/threonine protein kinase</fullName>
        <ecNumber evidence="1">2.7.11.1</ecNumber>
    </recommendedName>
</protein>
<dbReference type="PROSITE" id="PS50011">
    <property type="entry name" value="PROTEIN_KINASE_DOM"/>
    <property type="match status" value="1"/>
</dbReference>
<dbReference type="Pfam" id="PF00069">
    <property type="entry name" value="Pkinase"/>
    <property type="match status" value="1"/>
</dbReference>
<dbReference type="PANTHER" id="PTHR43289:SF6">
    <property type="entry name" value="SERINE_THREONINE-PROTEIN KINASE NEKL-3"/>
    <property type="match status" value="1"/>
</dbReference>
<feature type="binding site" evidence="7">
    <location>
        <position position="42"/>
    </location>
    <ligand>
        <name>ATP</name>
        <dbReference type="ChEBI" id="CHEBI:30616"/>
    </ligand>
</feature>
<dbReference type="InterPro" id="IPR011009">
    <property type="entry name" value="Kinase-like_dom_sf"/>
</dbReference>
<dbReference type="SUPFAM" id="SSF82171">
    <property type="entry name" value="DPP6 N-terminal domain-like"/>
    <property type="match status" value="1"/>
</dbReference>
<feature type="region of interest" description="Disordered" evidence="8">
    <location>
        <begin position="290"/>
        <end position="329"/>
    </location>
</feature>
<reference evidence="10 11" key="1">
    <citation type="submission" date="2020-08" db="EMBL/GenBank/DDBJ databases">
        <title>Genomic Encyclopedia of Type Strains, Phase IV (KMG-V): Genome sequencing to study the core and pangenomes of soil and plant-associated prokaryotes.</title>
        <authorList>
            <person name="Whitman W."/>
        </authorList>
    </citation>
    <scope>NUCLEOTIDE SEQUENCE [LARGE SCALE GENOMIC DNA]</scope>
    <source>
        <strain evidence="10 11">X5P2</strain>
    </source>
</reference>
<keyword evidence="3" id="KW-0808">Transferase</keyword>
<gene>
    <name evidence="10" type="ORF">HDF14_005258</name>
</gene>
<dbReference type="SMART" id="SM00220">
    <property type="entry name" value="S_TKc"/>
    <property type="match status" value="1"/>
</dbReference>
<dbReference type="InterPro" id="IPR011659">
    <property type="entry name" value="WD40"/>
</dbReference>
<evidence type="ECO:0000256" key="3">
    <source>
        <dbReference type="ARBA" id="ARBA00022679"/>
    </source>
</evidence>
<dbReference type="InterPro" id="IPR000719">
    <property type="entry name" value="Prot_kinase_dom"/>
</dbReference>
<organism evidence="10 11">
    <name type="scientific">Tunturiibacter gelidiferens</name>
    <dbReference type="NCBI Taxonomy" id="3069689"/>
    <lineage>
        <taxon>Bacteria</taxon>
        <taxon>Pseudomonadati</taxon>
        <taxon>Acidobacteriota</taxon>
        <taxon>Terriglobia</taxon>
        <taxon>Terriglobales</taxon>
        <taxon>Acidobacteriaceae</taxon>
        <taxon>Tunturiibacter</taxon>
    </lineage>
</organism>
<evidence type="ECO:0000259" key="9">
    <source>
        <dbReference type="PROSITE" id="PS50011"/>
    </source>
</evidence>
<accession>A0A9X0QJV1</accession>
<dbReference type="GO" id="GO:0005524">
    <property type="term" value="F:ATP binding"/>
    <property type="evidence" value="ECO:0007669"/>
    <property type="project" value="UniProtKB-UniRule"/>
</dbReference>
<keyword evidence="5" id="KW-0418">Kinase</keyword>
<dbReference type="AlphaFoldDB" id="A0A9X0QJV1"/>
<evidence type="ECO:0000256" key="1">
    <source>
        <dbReference type="ARBA" id="ARBA00012513"/>
    </source>
</evidence>
<evidence type="ECO:0000256" key="4">
    <source>
        <dbReference type="ARBA" id="ARBA00022741"/>
    </source>
</evidence>
<dbReference type="FunFam" id="1.10.510.10:FF:000021">
    <property type="entry name" value="Serine/threonine protein kinase"/>
    <property type="match status" value="1"/>
</dbReference>
<keyword evidence="6 7" id="KW-0067">ATP-binding</keyword>
<evidence type="ECO:0000256" key="8">
    <source>
        <dbReference type="SAM" id="MobiDB-lite"/>
    </source>
</evidence>
<dbReference type="GO" id="GO:0004674">
    <property type="term" value="F:protein serine/threonine kinase activity"/>
    <property type="evidence" value="ECO:0007669"/>
    <property type="project" value="UniProtKB-KW"/>
</dbReference>
<dbReference type="InterPro" id="IPR008271">
    <property type="entry name" value="Ser/Thr_kinase_AS"/>
</dbReference>
<evidence type="ECO:0000313" key="10">
    <source>
        <dbReference type="EMBL" id="MBB5331609.1"/>
    </source>
</evidence>
<dbReference type="InterPro" id="IPR011042">
    <property type="entry name" value="6-blade_b-propeller_TolB-like"/>
</dbReference>
<comment type="caution">
    <text evidence="10">The sequence shown here is derived from an EMBL/GenBank/DDBJ whole genome shotgun (WGS) entry which is preliminary data.</text>
</comment>
<dbReference type="Pfam" id="PF07676">
    <property type="entry name" value="PD40"/>
    <property type="match status" value="2"/>
</dbReference>
<keyword evidence="11" id="KW-1185">Reference proteome</keyword>
<evidence type="ECO:0000256" key="6">
    <source>
        <dbReference type="ARBA" id="ARBA00022840"/>
    </source>
</evidence>
<dbReference type="CDD" id="cd14014">
    <property type="entry name" value="STKc_PknB_like"/>
    <property type="match status" value="1"/>
</dbReference>
<dbReference type="Gene3D" id="1.10.510.10">
    <property type="entry name" value="Transferase(Phosphotransferase) domain 1"/>
    <property type="match status" value="1"/>
</dbReference>
<dbReference type="SUPFAM" id="SSF69322">
    <property type="entry name" value="Tricorn protease domain 2"/>
    <property type="match status" value="1"/>
</dbReference>
<dbReference type="Gene3D" id="2.120.10.30">
    <property type="entry name" value="TolB, C-terminal domain"/>
    <property type="match status" value="2"/>
</dbReference>